<evidence type="ECO:0000256" key="5">
    <source>
        <dbReference type="ARBA" id="ARBA00023180"/>
    </source>
</evidence>
<feature type="domain" description="Chitin-binding type-2" evidence="7">
    <location>
        <begin position="85"/>
        <end position="142"/>
    </location>
</feature>
<keyword evidence="9" id="KW-1185">Reference proteome</keyword>
<gene>
    <name evidence="8" type="ORF">Zmor_020394</name>
</gene>
<evidence type="ECO:0000313" key="8">
    <source>
        <dbReference type="EMBL" id="KAJ3648601.1"/>
    </source>
</evidence>
<dbReference type="EMBL" id="JALNTZ010000006">
    <property type="protein sequence ID" value="KAJ3648601.1"/>
    <property type="molecule type" value="Genomic_DNA"/>
</dbReference>
<dbReference type="SUPFAM" id="SSF57625">
    <property type="entry name" value="Invertebrate chitin-binding proteins"/>
    <property type="match status" value="2"/>
</dbReference>
<dbReference type="SMART" id="SM00494">
    <property type="entry name" value="ChtBD2"/>
    <property type="match status" value="4"/>
</dbReference>
<accession>A0AA38I3A1</accession>
<reference evidence="8" key="1">
    <citation type="journal article" date="2023" name="G3 (Bethesda)">
        <title>Whole genome assemblies of Zophobas morio and Tenebrio molitor.</title>
        <authorList>
            <person name="Kaur S."/>
            <person name="Stinson S.A."/>
            <person name="diCenzo G.C."/>
        </authorList>
    </citation>
    <scope>NUCLEOTIDE SEQUENCE</scope>
    <source>
        <strain evidence="8">QUZm001</strain>
    </source>
</reference>
<evidence type="ECO:0000256" key="3">
    <source>
        <dbReference type="ARBA" id="ARBA00022737"/>
    </source>
</evidence>
<dbReference type="Gene3D" id="2.170.140.10">
    <property type="entry name" value="Chitin binding domain"/>
    <property type="match status" value="1"/>
</dbReference>
<proteinExistence type="predicted"/>
<evidence type="ECO:0000256" key="1">
    <source>
        <dbReference type="ARBA" id="ARBA00022669"/>
    </source>
</evidence>
<dbReference type="PANTHER" id="PTHR23301">
    <property type="entry name" value="CHITIN BINDING PERITROPHIN-A"/>
    <property type="match status" value="1"/>
</dbReference>
<keyword evidence="2 6" id="KW-0732">Signal</keyword>
<keyword evidence="5" id="KW-0325">Glycoprotein</keyword>
<dbReference type="PROSITE" id="PS50940">
    <property type="entry name" value="CHIT_BIND_II"/>
    <property type="match status" value="2"/>
</dbReference>
<name>A0AA38I3A1_9CUCU</name>
<evidence type="ECO:0000256" key="6">
    <source>
        <dbReference type="SAM" id="SignalP"/>
    </source>
</evidence>
<feature type="domain" description="Chitin-binding type-2" evidence="7">
    <location>
        <begin position="216"/>
        <end position="273"/>
    </location>
</feature>
<evidence type="ECO:0000256" key="2">
    <source>
        <dbReference type="ARBA" id="ARBA00022729"/>
    </source>
</evidence>
<keyword evidence="3" id="KW-0677">Repeat</keyword>
<keyword evidence="4" id="KW-1015">Disulfide bond</keyword>
<dbReference type="InterPro" id="IPR051940">
    <property type="entry name" value="Chitin_bind-dev_reg"/>
</dbReference>
<dbReference type="PANTHER" id="PTHR23301:SF0">
    <property type="entry name" value="CHITIN-BINDING TYPE-2 DOMAIN-CONTAINING PROTEIN-RELATED"/>
    <property type="match status" value="1"/>
</dbReference>
<dbReference type="GO" id="GO:0008061">
    <property type="term" value="F:chitin binding"/>
    <property type="evidence" value="ECO:0007669"/>
    <property type="project" value="UniProtKB-KW"/>
</dbReference>
<dbReference type="InterPro" id="IPR002557">
    <property type="entry name" value="Chitin-bd_dom"/>
</dbReference>
<feature type="signal peptide" evidence="6">
    <location>
        <begin position="1"/>
        <end position="23"/>
    </location>
</feature>
<protein>
    <recommendedName>
        <fullName evidence="7">Chitin-binding type-2 domain-containing protein</fullName>
    </recommendedName>
</protein>
<keyword evidence="1" id="KW-0147">Chitin-binding</keyword>
<evidence type="ECO:0000259" key="7">
    <source>
        <dbReference type="PROSITE" id="PS50940"/>
    </source>
</evidence>
<comment type="caution">
    <text evidence="8">The sequence shown here is derived from an EMBL/GenBank/DDBJ whole genome shotgun (WGS) entry which is preliminary data.</text>
</comment>
<sequence length="332" mass="37671">MKFLLFSLFQIALVLLEVPAIKSYECNNNSSLCIDQHHYQQCTNNQLAGNVMACPEGEICDHTSGTALCRDINVLPLSLQTLTDEPQCTEPSLFPAPSCHQYYECSAVWWWYQLELKTCPEGLLFDKKTNSCGSASSVDCDSRSSTTLAPPIELPECKGRSKHPALLCYQFIECVPMWWYWSPELKSCPQGQAFDRYTESCVCAGQLDCVVPDSNKVECSGPGNHSTSNCYEYYQCTKFLWWWQAQLKKCPNGQAYDKSVCKCASDQDVKCFYPVPQCQGYALYPASNKRQYYECVFNDSSLEWKAVLRTCNSGLAFHPSFAECVPEWFLIF</sequence>
<dbReference type="AlphaFoldDB" id="A0AA38I3A1"/>
<feature type="chain" id="PRO_5041443809" description="Chitin-binding type-2 domain-containing protein" evidence="6">
    <location>
        <begin position="24"/>
        <end position="332"/>
    </location>
</feature>
<organism evidence="8 9">
    <name type="scientific">Zophobas morio</name>
    <dbReference type="NCBI Taxonomy" id="2755281"/>
    <lineage>
        <taxon>Eukaryota</taxon>
        <taxon>Metazoa</taxon>
        <taxon>Ecdysozoa</taxon>
        <taxon>Arthropoda</taxon>
        <taxon>Hexapoda</taxon>
        <taxon>Insecta</taxon>
        <taxon>Pterygota</taxon>
        <taxon>Neoptera</taxon>
        <taxon>Endopterygota</taxon>
        <taxon>Coleoptera</taxon>
        <taxon>Polyphaga</taxon>
        <taxon>Cucujiformia</taxon>
        <taxon>Tenebrionidae</taxon>
        <taxon>Zophobas</taxon>
    </lineage>
</organism>
<dbReference type="Proteomes" id="UP001168821">
    <property type="component" value="Unassembled WGS sequence"/>
</dbReference>
<dbReference type="InterPro" id="IPR036508">
    <property type="entry name" value="Chitin-bd_dom_sf"/>
</dbReference>
<dbReference type="GO" id="GO:0005576">
    <property type="term" value="C:extracellular region"/>
    <property type="evidence" value="ECO:0007669"/>
    <property type="project" value="InterPro"/>
</dbReference>
<dbReference type="Pfam" id="PF01607">
    <property type="entry name" value="CBM_14"/>
    <property type="match status" value="1"/>
</dbReference>
<evidence type="ECO:0000256" key="4">
    <source>
        <dbReference type="ARBA" id="ARBA00023157"/>
    </source>
</evidence>
<evidence type="ECO:0000313" key="9">
    <source>
        <dbReference type="Proteomes" id="UP001168821"/>
    </source>
</evidence>